<evidence type="ECO:0000313" key="2">
    <source>
        <dbReference type="EMBL" id="CAE6956819.1"/>
    </source>
</evidence>
<dbReference type="Proteomes" id="UP000604046">
    <property type="component" value="Unassembled WGS sequence"/>
</dbReference>
<organism evidence="2 3">
    <name type="scientific">Symbiodinium natans</name>
    <dbReference type="NCBI Taxonomy" id="878477"/>
    <lineage>
        <taxon>Eukaryota</taxon>
        <taxon>Sar</taxon>
        <taxon>Alveolata</taxon>
        <taxon>Dinophyceae</taxon>
        <taxon>Suessiales</taxon>
        <taxon>Symbiodiniaceae</taxon>
        <taxon>Symbiodinium</taxon>
    </lineage>
</organism>
<name>A0A812HNW4_9DINO</name>
<comment type="caution">
    <text evidence="2">The sequence shown here is derived from an EMBL/GenBank/DDBJ whole genome shotgun (WGS) entry which is preliminary data.</text>
</comment>
<keyword evidence="3" id="KW-1185">Reference proteome</keyword>
<protein>
    <submittedName>
        <fullName evidence="2">Mov10 protein</fullName>
    </submittedName>
</protein>
<dbReference type="EMBL" id="CAJNDS010000102">
    <property type="protein sequence ID" value="CAE6956819.1"/>
    <property type="molecule type" value="Genomic_DNA"/>
</dbReference>
<gene>
    <name evidence="2" type="primary">Mov10</name>
    <name evidence="2" type="ORF">SNAT2548_LOCUS1786</name>
</gene>
<dbReference type="OrthoDB" id="438907at2759"/>
<sequence>MVLLSLALALGWARVGLAALGPGSCAFTAINGQGPDSFRLVLLEPMEPGETIKVTFRMVDDSGNWVGSSSSNDLSYTASSCQLPGVTLAGVQGTTSGNAFAWANGGEQLSNGGDTLIAVSADDTPLCAASTEADTWGFVNGAQTALPAGLTANSADAITKGPVVSMCYQGVTSGTLADVKAAIVNLGSNWLVNLAGNYVSCTSPATSFTLSDAATQMWSVRG</sequence>
<proteinExistence type="predicted"/>
<evidence type="ECO:0000256" key="1">
    <source>
        <dbReference type="SAM" id="SignalP"/>
    </source>
</evidence>
<accession>A0A812HNW4</accession>
<reference evidence="2" key="1">
    <citation type="submission" date="2021-02" db="EMBL/GenBank/DDBJ databases">
        <authorList>
            <person name="Dougan E. K."/>
            <person name="Rhodes N."/>
            <person name="Thang M."/>
            <person name="Chan C."/>
        </authorList>
    </citation>
    <scope>NUCLEOTIDE SEQUENCE</scope>
</reference>
<dbReference type="AlphaFoldDB" id="A0A812HNW4"/>
<keyword evidence="1" id="KW-0732">Signal</keyword>
<feature type="signal peptide" evidence="1">
    <location>
        <begin position="1"/>
        <end position="18"/>
    </location>
</feature>
<evidence type="ECO:0000313" key="3">
    <source>
        <dbReference type="Proteomes" id="UP000604046"/>
    </source>
</evidence>
<feature type="chain" id="PRO_5032475840" evidence="1">
    <location>
        <begin position="19"/>
        <end position="222"/>
    </location>
</feature>